<dbReference type="EMBL" id="MVGT01000754">
    <property type="protein sequence ID" value="OVA15494.1"/>
    <property type="molecule type" value="Genomic_DNA"/>
</dbReference>
<evidence type="ECO:0008006" key="3">
    <source>
        <dbReference type="Google" id="ProtNLM"/>
    </source>
</evidence>
<dbReference type="Proteomes" id="UP000195402">
    <property type="component" value="Unassembled WGS sequence"/>
</dbReference>
<evidence type="ECO:0000313" key="2">
    <source>
        <dbReference type="Proteomes" id="UP000195402"/>
    </source>
</evidence>
<evidence type="ECO:0000313" key="1">
    <source>
        <dbReference type="EMBL" id="OVA15494.1"/>
    </source>
</evidence>
<dbReference type="AlphaFoldDB" id="A0A200QYF1"/>
<comment type="caution">
    <text evidence="1">The sequence shown here is derived from an EMBL/GenBank/DDBJ whole genome shotgun (WGS) entry which is preliminary data.</text>
</comment>
<keyword evidence="2" id="KW-1185">Reference proteome</keyword>
<accession>A0A200QYF1</accession>
<organism evidence="1 2">
    <name type="scientific">Macleaya cordata</name>
    <name type="common">Five-seeded plume-poppy</name>
    <name type="synonym">Bocconia cordata</name>
    <dbReference type="NCBI Taxonomy" id="56857"/>
    <lineage>
        <taxon>Eukaryota</taxon>
        <taxon>Viridiplantae</taxon>
        <taxon>Streptophyta</taxon>
        <taxon>Embryophyta</taxon>
        <taxon>Tracheophyta</taxon>
        <taxon>Spermatophyta</taxon>
        <taxon>Magnoliopsida</taxon>
        <taxon>Ranunculales</taxon>
        <taxon>Papaveraceae</taxon>
        <taxon>Papaveroideae</taxon>
        <taxon>Macleaya</taxon>
    </lineage>
</organism>
<dbReference type="InParanoid" id="A0A200QYF1"/>
<sequence>MFLRRIYNLVFYHIVQVQLQQDENLDLEDRIAGTCWWDKPSKGWHRVDTDGSAKRWKRVGGYGAIVRDDEGTVIAAAYQPYVMRE</sequence>
<proteinExistence type="predicted"/>
<protein>
    <recommendedName>
        <fullName evidence="3">RNase H type-1 domain-containing protein</fullName>
    </recommendedName>
</protein>
<gene>
    <name evidence="1" type="ORF">BVC80_9035g8</name>
</gene>
<reference evidence="1 2" key="1">
    <citation type="journal article" date="2017" name="Mol. Plant">
        <title>The Genome of Medicinal Plant Macleaya cordata Provides New Insights into Benzylisoquinoline Alkaloids Metabolism.</title>
        <authorList>
            <person name="Liu X."/>
            <person name="Liu Y."/>
            <person name="Huang P."/>
            <person name="Ma Y."/>
            <person name="Qing Z."/>
            <person name="Tang Q."/>
            <person name="Cao H."/>
            <person name="Cheng P."/>
            <person name="Zheng Y."/>
            <person name="Yuan Z."/>
            <person name="Zhou Y."/>
            <person name="Liu J."/>
            <person name="Tang Z."/>
            <person name="Zhuo Y."/>
            <person name="Zhang Y."/>
            <person name="Yu L."/>
            <person name="Huang J."/>
            <person name="Yang P."/>
            <person name="Peng Q."/>
            <person name="Zhang J."/>
            <person name="Jiang W."/>
            <person name="Zhang Z."/>
            <person name="Lin K."/>
            <person name="Ro D.K."/>
            <person name="Chen X."/>
            <person name="Xiong X."/>
            <person name="Shang Y."/>
            <person name="Huang S."/>
            <person name="Zeng J."/>
        </authorList>
    </citation>
    <scope>NUCLEOTIDE SEQUENCE [LARGE SCALE GENOMIC DNA]</scope>
    <source>
        <strain evidence="2">cv. BLH2017</strain>
        <tissue evidence="1">Root</tissue>
    </source>
</reference>
<name>A0A200QYF1_MACCD</name>